<dbReference type="EMBL" id="FOQG01000010">
    <property type="protein sequence ID" value="SFI54993.1"/>
    <property type="molecule type" value="Genomic_DNA"/>
</dbReference>
<gene>
    <name evidence="2" type="ORF">SAMN05216561_1105</name>
</gene>
<evidence type="ECO:0000256" key="1">
    <source>
        <dbReference type="ARBA" id="ARBA00007047"/>
    </source>
</evidence>
<dbReference type="OrthoDB" id="9813111at2"/>
<accession>A0A1I3J465</accession>
<dbReference type="RefSeq" id="WP_091113988.1">
    <property type="nucleotide sequence ID" value="NZ_BKAF01000012.1"/>
</dbReference>
<dbReference type="PANTHER" id="PTHR43293:SF3">
    <property type="entry name" value="CHOLESTEROL RING-CLEAVING HYDROLASE IPDB SUBUNIT"/>
    <property type="match status" value="1"/>
</dbReference>
<dbReference type="PANTHER" id="PTHR43293">
    <property type="entry name" value="ACETATE COA-TRANSFERASE YDIF"/>
    <property type="match status" value="1"/>
</dbReference>
<reference evidence="2 3" key="1">
    <citation type="submission" date="2016-10" db="EMBL/GenBank/DDBJ databases">
        <authorList>
            <person name="de Groot N.N."/>
        </authorList>
    </citation>
    <scope>NUCLEOTIDE SEQUENCE [LARGE SCALE GENOMIC DNA]</scope>
    <source>
        <strain evidence="2 3">CGMCC 1.11156</strain>
    </source>
</reference>
<dbReference type="GO" id="GO:0008410">
    <property type="term" value="F:CoA-transferase activity"/>
    <property type="evidence" value="ECO:0007669"/>
    <property type="project" value="InterPro"/>
</dbReference>
<dbReference type="InterPro" id="IPR004165">
    <property type="entry name" value="CoA_trans_fam_I"/>
</dbReference>
<keyword evidence="3" id="KW-1185">Reference proteome</keyword>
<comment type="similarity">
    <text evidence="1">Belongs to the 3-oxoacid CoA-transferase subunit B family.</text>
</comment>
<dbReference type="Gene3D" id="3.40.1080.10">
    <property type="entry name" value="Glutaconate Coenzyme A-transferase"/>
    <property type="match status" value="1"/>
</dbReference>
<dbReference type="Proteomes" id="UP000198649">
    <property type="component" value="Unassembled WGS sequence"/>
</dbReference>
<sequence>MSSAAEGATRADVCAAAIADAFKDDGEIFASPMGMLPMLGVRLAKLTSNPDLVISDGESLFLADVPPLFAKGDVVEGWIPFRKVFDVVAYGKRHVMMGATQVDRHGNQNISAIGDFARPTRQLLGSRGAPGNTVNNRTSYWVPKHSPRVFVESVDIVSGVGPARAKAAGPAAARYHDIHRIVSNLGVFDVKGTDDTVRLLSVHPGVSVDEVREATGFDLHVPDDVPETRLPTTEELIIIREVLDPRALRHREVPEPTSKETP</sequence>
<evidence type="ECO:0000313" key="2">
    <source>
        <dbReference type="EMBL" id="SFI54993.1"/>
    </source>
</evidence>
<evidence type="ECO:0000313" key="3">
    <source>
        <dbReference type="Proteomes" id="UP000198649"/>
    </source>
</evidence>
<dbReference type="InterPro" id="IPR037171">
    <property type="entry name" value="NagB/RpiA_transferase-like"/>
</dbReference>
<dbReference type="STRING" id="1005945.SAMN05216561_1105"/>
<dbReference type="SUPFAM" id="SSF100950">
    <property type="entry name" value="NagB/RpiA/CoA transferase-like"/>
    <property type="match status" value="1"/>
</dbReference>
<dbReference type="AlphaFoldDB" id="A0A1I3J465"/>
<keyword evidence="2" id="KW-0808">Transferase</keyword>
<organism evidence="2 3">
    <name type="scientific">Nocardioides psychrotolerans</name>
    <dbReference type="NCBI Taxonomy" id="1005945"/>
    <lineage>
        <taxon>Bacteria</taxon>
        <taxon>Bacillati</taxon>
        <taxon>Actinomycetota</taxon>
        <taxon>Actinomycetes</taxon>
        <taxon>Propionibacteriales</taxon>
        <taxon>Nocardioidaceae</taxon>
        <taxon>Nocardioides</taxon>
    </lineage>
</organism>
<proteinExistence type="inferred from homology"/>
<dbReference type="SMART" id="SM00882">
    <property type="entry name" value="CoA_trans"/>
    <property type="match status" value="1"/>
</dbReference>
<name>A0A1I3J465_9ACTN</name>
<protein>
    <submittedName>
        <fullName evidence="2">Acyl CoA:acetate/3-ketoacid CoA transferase, beta subunit</fullName>
    </submittedName>
</protein>